<sequence length="445" mass="48715">MAMNEFGTPQATGPWVGAATPLPGKTSRTVTISRIAPVLFAIWVTLLCNLYTEMSFSLQLFEIYSYNVWLSDITLFSWVFTVICLINRISFRQNIKILIFFYIALVAITLLRGLLIDPLQAAFWARNPLVVPLAMASACLVGLRYEDLRKIARILIGFALILATLAVLRSGISPGFPFYADTLGQNEGRPLSASGGMLLALAGALVAAGMLNVSRWAAIFLFLFLLVGLILSGQGTALIAFLAMSAAILMLQSISARIIALLYLFAFNVAGLFIFLVIGIENILPANLTTFFEQRLMNRSTRQSIWDAFQGLIQDAPMTIKAIGFPAGQRPPLTFILPNGRLTSWDASLHSQFFGAIGDTGYLGMLALASAMVLVAYSLLFKPVPHKDGAKANLVAVVFLIGCLISGYSYEWRDVLSIPLFIVIAVALMQRGRRSPRFAISIRQR</sequence>
<protein>
    <recommendedName>
        <fullName evidence="6">O-antigen ligase-related domain-containing protein</fullName>
    </recommendedName>
</protein>
<gene>
    <name evidence="7" type="ORF">IRL76_07270</name>
</gene>
<dbReference type="EMBL" id="CP064654">
    <property type="protein sequence ID" value="QPD00310.1"/>
    <property type="molecule type" value="Genomic_DNA"/>
</dbReference>
<dbReference type="InterPro" id="IPR007016">
    <property type="entry name" value="O-antigen_ligase-rel_domated"/>
</dbReference>
<accession>A0A7S8IVK9</accession>
<dbReference type="Proteomes" id="UP000594459">
    <property type="component" value="Chromosome"/>
</dbReference>
<keyword evidence="8" id="KW-1185">Reference proteome</keyword>
<evidence type="ECO:0000256" key="5">
    <source>
        <dbReference type="SAM" id="Phobius"/>
    </source>
</evidence>
<feature type="transmembrane region" description="Helical" evidence="5">
    <location>
        <begin position="121"/>
        <end position="143"/>
    </location>
</feature>
<feature type="transmembrane region" description="Helical" evidence="5">
    <location>
        <begin position="35"/>
        <end position="52"/>
    </location>
</feature>
<dbReference type="Pfam" id="PF04932">
    <property type="entry name" value="Wzy_C"/>
    <property type="match status" value="1"/>
</dbReference>
<keyword evidence="3 5" id="KW-1133">Transmembrane helix</keyword>
<feature type="domain" description="O-antigen ligase-related" evidence="6">
    <location>
        <begin position="220"/>
        <end position="368"/>
    </location>
</feature>
<evidence type="ECO:0000313" key="7">
    <source>
        <dbReference type="EMBL" id="QPD00310.1"/>
    </source>
</evidence>
<dbReference type="AlphaFoldDB" id="A0A7S8IVK9"/>
<feature type="transmembrane region" description="Helical" evidence="5">
    <location>
        <begin position="261"/>
        <end position="280"/>
    </location>
</feature>
<keyword evidence="2 5" id="KW-0812">Transmembrane</keyword>
<evidence type="ECO:0000313" key="8">
    <source>
        <dbReference type="Proteomes" id="UP000594459"/>
    </source>
</evidence>
<comment type="subcellular location">
    <subcellularLocation>
        <location evidence="1">Membrane</location>
        <topology evidence="1">Multi-pass membrane protein</topology>
    </subcellularLocation>
</comment>
<evidence type="ECO:0000259" key="6">
    <source>
        <dbReference type="Pfam" id="PF04932"/>
    </source>
</evidence>
<feature type="transmembrane region" description="Helical" evidence="5">
    <location>
        <begin position="155"/>
        <end position="172"/>
    </location>
</feature>
<name>A0A7S8IVK9_9SPHN</name>
<evidence type="ECO:0000256" key="4">
    <source>
        <dbReference type="ARBA" id="ARBA00023136"/>
    </source>
</evidence>
<organism evidence="7 8">
    <name type="scientific">Qipengyuania soli</name>
    <dbReference type="NCBI Taxonomy" id="2782568"/>
    <lineage>
        <taxon>Bacteria</taxon>
        <taxon>Pseudomonadati</taxon>
        <taxon>Pseudomonadota</taxon>
        <taxon>Alphaproteobacteria</taxon>
        <taxon>Sphingomonadales</taxon>
        <taxon>Erythrobacteraceae</taxon>
        <taxon>Qipengyuania</taxon>
    </lineage>
</organism>
<evidence type="ECO:0000256" key="3">
    <source>
        <dbReference type="ARBA" id="ARBA00022989"/>
    </source>
</evidence>
<keyword evidence="4 5" id="KW-0472">Membrane</keyword>
<dbReference type="GO" id="GO:0016020">
    <property type="term" value="C:membrane"/>
    <property type="evidence" value="ECO:0007669"/>
    <property type="project" value="UniProtKB-SubCell"/>
</dbReference>
<dbReference type="KEGG" id="qso:IRL76_07270"/>
<reference evidence="7 8" key="1">
    <citation type="submission" date="2020-11" db="EMBL/GenBank/DDBJ databases">
        <title>The genome sequence of Erythrobacter sp. 6D36.</title>
        <authorList>
            <person name="Liu Y."/>
        </authorList>
    </citation>
    <scope>NUCLEOTIDE SEQUENCE [LARGE SCALE GENOMIC DNA]</scope>
    <source>
        <strain evidence="7 8">6D36</strain>
    </source>
</reference>
<feature type="transmembrane region" description="Helical" evidence="5">
    <location>
        <begin position="361"/>
        <end position="380"/>
    </location>
</feature>
<evidence type="ECO:0000256" key="1">
    <source>
        <dbReference type="ARBA" id="ARBA00004141"/>
    </source>
</evidence>
<feature type="transmembrane region" description="Helical" evidence="5">
    <location>
        <begin position="416"/>
        <end position="433"/>
    </location>
</feature>
<feature type="transmembrane region" description="Helical" evidence="5">
    <location>
        <begin position="97"/>
        <end position="115"/>
    </location>
</feature>
<evidence type="ECO:0000256" key="2">
    <source>
        <dbReference type="ARBA" id="ARBA00022692"/>
    </source>
</evidence>
<feature type="transmembrane region" description="Helical" evidence="5">
    <location>
        <begin position="192"/>
        <end position="211"/>
    </location>
</feature>
<proteinExistence type="predicted"/>
<feature type="transmembrane region" description="Helical" evidence="5">
    <location>
        <begin position="64"/>
        <end position="85"/>
    </location>
</feature>